<keyword evidence="1" id="KW-0472">Membrane</keyword>
<accession>A0A839NB22</accession>
<dbReference type="AlphaFoldDB" id="A0A839NB22"/>
<feature type="transmembrane region" description="Helical" evidence="1">
    <location>
        <begin position="78"/>
        <end position="97"/>
    </location>
</feature>
<feature type="transmembrane region" description="Helical" evidence="1">
    <location>
        <begin position="49"/>
        <end position="71"/>
    </location>
</feature>
<dbReference type="InterPro" id="IPR011701">
    <property type="entry name" value="MFS"/>
</dbReference>
<reference evidence="2 3" key="1">
    <citation type="submission" date="2020-08" db="EMBL/GenBank/DDBJ databases">
        <title>Sequencing the genomes of 1000 actinobacteria strains.</title>
        <authorList>
            <person name="Klenk H.-P."/>
        </authorList>
    </citation>
    <scope>NUCLEOTIDE SEQUENCE [LARGE SCALE GENOMIC DNA]</scope>
    <source>
        <strain evidence="2 3">DSM 105369</strain>
    </source>
</reference>
<dbReference type="PANTHER" id="PTHR23530:SF1">
    <property type="entry name" value="PERMEASE, MAJOR FACILITATOR SUPERFAMILY-RELATED"/>
    <property type="match status" value="1"/>
</dbReference>
<name>A0A839NB22_9MICO</name>
<organism evidence="2 3">
    <name type="scientific">Flexivirga oryzae</name>
    <dbReference type="NCBI Taxonomy" id="1794944"/>
    <lineage>
        <taxon>Bacteria</taxon>
        <taxon>Bacillati</taxon>
        <taxon>Actinomycetota</taxon>
        <taxon>Actinomycetes</taxon>
        <taxon>Micrococcales</taxon>
        <taxon>Dermacoccaceae</taxon>
        <taxon>Flexivirga</taxon>
    </lineage>
</organism>
<comment type="caution">
    <text evidence="2">The sequence shown here is derived from an EMBL/GenBank/DDBJ whole genome shotgun (WGS) entry which is preliminary data.</text>
</comment>
<dbReference type="RefSeq" id="WP_183321221.1">
    <property type="nucleotide sequence ID" value="NZ_JACHVQ010000002.1"/>
</dbReference>
<dbReference type="InterPro" id="IPR036259">
    <property type="entry name" value="MFS_trans_sf"/>
</dbReference>
<proteinExistence type="predicted"/>
<dbReference type="PANTHER" id="PTHR23530">
    <property type="entry name" value="TRANSPORT PROTEIN-RELATED"/>
    <property type="match status" value="1"/>
</dbReference>
<keyword evidence="1" id="KW-0812">Transmembrane</keyword>
<dbReference type="InterPro" id="IPR053160">
    <property type="entry name" value="MFS_DHA3_Transporter"/>
</dbReference>
<feature type="transmembrane region" description="Helical" evidence="1">
    <location>
        <begin position="168"/>
        <end position="187"/>
    </location>
</feature>
<evidence type="ECO:0000256" key="1">
    <source>
        <dbReference type="SAM" id="Phobius"/>
    </source>
</evidence>
<evidence type="ECO:0000313" key="2">
    <source>
        <dbReference type="EMBL" id="MBB2892826.1"/>
    </source>
</evidence>
<gene>
    <name evidence="2" type="ORF">FHU39_002844</name>
</gene>
<evidence type="ECO:0000313" key="3">
    <source>
        <dbReference type="Proteomes" id="UP000559182"/>
    </source>
</evidence>
<dbReference type="SUPFAM" id="SSF103473">
    <property type="entry name" value="MFS general substrate transporter"/>
    <property type="match status" value="1"/>
</dbReference>
<keyword evidence="1" id="KW-1133">Transmembrane helix</keyword>
<feature type="transmembrane region" description="Helical" evidence="1">
    <location>
        <begin position="220"/>
        <end position="236"/>
    </location>
</feature>
<feature type="transmembrane region" description="Helical" evidence="1">
    <location>
        <begin position="299"/>
        <end position="322"/>
    </location>
</feature>
<feature type="transmembrane region" description="Helical" evidence="1">
    <location>
        <begin position="256"/>
        <end position="278"/>
    </location>
</feature>
<dbReference type="Pfam" id="PF07690">
    <property type="entry name" value="MFS_1"/>
    <property type="match status" value="1"/>
</dbReference>
<dbReference type="CDD" id="cd06174">
    <property type="entry name" value="MFS"/>
    <property type="match status" value="1"/>
</dbReference>
<feature type="transmembrane region" description="Helical" evidence="1">
    <location>
        <begin position="16"/>
        <end position="37"/>
    </location>
</feature>
<dbReference type="Proteomes" id="UP000559182">
    <property type="component" value="Unassembled WGS sequence"/>
</dbReference>
<dbReference type="EMBL" id="JACHVQ010000002">
    <property type="protein sequence ID" value="MBB2892826.1"/>
    <property type="molecule type" value="Genomic_DNA"/>
</dbReference>
<protein>
    <submittedName>
        <fullName evidence="2">DHA3 family tetracycline resistance protein-like MFS transporter</fullName>
    </submittedName>
</protein>
<dbReference type="Gene3D" id="1.20.1250.20">
    <property type="entry name" value="MFS general substrate transporter like domains"/>
    <property type="match status" value="1"/>
</dbReference>
<sequence>MTSILGSRPLPARTAYLWWEGSWSLLHSVAFTLSMLYQVQVAHLSPAELLIVGAAMEASCFLFEIPTSIVADLYSRRLSVLIGGVVVGCGILIQGVWGSFWPIVAAQIVWSLGFTFVSGADDAWITDEVGADAVQPLFTRFQQLHLGLTVAGTVLAGLIGQVNLHLPMLVAGPGYLLLSTTMVLLMPETGFTPTPRRERENWAQLKHTLRTGLSTARRPGIVRSFLLIAIISGISSEVFDRLWTARIVDSFQLPTLFGITGSAAWFTVFAVIGSLIALTASLTTNRLAPHRVNALHPGGLLAALTVAQIAGMVGFALIGSLWPVLIAMWVRTSAQAVAGPVQAAWLQRNVDSRARATTVSLTSQADAFGQVVGGPPLGALAGRTSISTAMVVAAGLLAPAAALFARLRPARAVRPAIQPAEEAK</sequence>
<feature type="transmembrane region" description="Helical" evidence="1">
    <location>
        <begin position="386"/>
        <end position="405"/>
    </location>
</feature>
<keyword evidence="3" id="KW-1185">Reference proteome</keyword>
<dbReference type="GO" id="GO:0022857">
    <property type="term" value="F:transmembrane transporter activity"/>
    <property type="evidence" value="ECO:0007669"/>
    <property type="project" value="InterPro"/>
</dbReference>